<proteinExistence type="predicted"/>
<dbReference type="EMBL" id="JANAWD010000511">
    <property type="protein sequence ID" value="KAJ3478440.1"/>
    <property type="molecule type" value="Genomic_DNA"/>
</dbReference>
<dbReference type="Proteomes" id="UP001212997">
    <property type="component" value="Unassembled WGS sequence"/>
</dbReference>
<dbReference type="Pfam" id="PF20236">
    <property type="entry name" value="DUF6593"/>
    <property type="match status" value="1"/>
</dbReference>
<organism evidence="2 3">
    <name type="scientific">Meripilus lineatus</name>
    <dbReference type="NCBI Taxonomy" id="2056292"/>
    <lineage>
        <taxon>Eukaryota</taxon>
        <taxon>Fungi</taxon>
        <taxon>Dikarya</taxon>
        <taxon>Basidiomycota</taxon>
        <taxon>Agaricomycotina</taxon>
        <taxon>Agaricomycetes</taxon>
        <taxon>Polyporales</taxon>
        <taxon>Meripilaceae</taxon>
        <taxon>Meripilus</taxon>
    </lineage>
</organism>
<reference evidence="2" key="1">
    <citation type="submission" date="2022-07" db="EMBL/GenBank/DDBJ databases">
        <title>Genome Sequence of Physisporinus lineatus.</title>
        <authorList>
            <person name="Buettner E."/>
        </authorList>
    </citation>
    <scope>NUCLEOTIDE SEQUENCE</scope>
    <source>
        <strain evidence="2">VT162</strain>
    </source>
</reference>
<feature type="domain" description="DUF6593" evidence="1">
    <location>
        <begin position="14"/>
        <end position="176"/>
    </location>
</feature>
<sequence length="209" mass="23684">MTDSSIVNLTLSPDNPVNCTLINDEGKTLYIIITEFQPKNTFTTVRNDGNEVIASLQWRDNLPDRVTLGTAKPISLGDWMKKSLIPFKDDLSFSDDQGRRYKWKGNSPGRNLELYSEEDKYKEPIAAFHKRRRLPNPENPKGEPIWTTAKLVLTQRAVELQDTVVTSFLFLEKSRRTNERTSQNSADVRAAPLSVVGQGYRARDQGIGI</sequence>
<protein>
    <recommendedName>
        <fullName evidence="1">DUF6593 domain-containing protein</fullName>
    </recommendedName>
</protein>
<name>A0AAD5UZA3_9APHY</name>
<gene>
    <name evidence="2" type="ORF">NLI96_g9759</name>
</gene>
<evidence type="ECO:0000313" key="3">
    <source>
        <dbReference type="Proteomes" id="UP001212997"/>
    </source>
</evidence>
<dbReference type="AlphaFoldDB" id="A0AAD5UZA3"/>
<dbReference type="InterPro" id="IPR046528">
    <property type="entry name" value="DUF6593"/>
</dbReference>
<comment type="caution">
    <text evidence="2">The sequence shown here is derived from an EMBL/GenBank/DDBJ whole genome shotgun (WGS) entry which is preliminary data.</text>
</comment>
<keyword evidence="3" id="KW-1185">Reference proteome</keyword>
<evidence type="ECO:0000259" key="1">
    <source>
        <dbReference type="Pfam" id="PF20236"/>
    </source>
</evidence>
<evidence type="ECO:0000313" key="2">
    <source>
        <dbReference type="EMBL" id="KAJ3478440.1"/>
    </source>
</evidence>
<accession>A0AAD5UZA3</accession>